<dbReference type="Proteomes" id="UP001301769">
    <property type="component" value="Unassembled WGS sequence"/>
</dbReference>
<proteinExistence type="predicted"/>
<evidence type="ECO:0000313" key="4">
    <source>
        <dbReference type="Proteomes" id="UP001301769"/>
    </source>
</evidence>
<evidence type="ECO:0000313" key="3">
    <source>
        <dbReference type="EMBL" id="KAK4214560.1"/>
    </source>
</evidence>
<feature type="compositionally biased region" description="Low complexity" evidence="1">
    <location>
        <begin position="250"/>
        <end position="261"/>
    </location>
</feature>
<dbReference type="SMART" id="SM00355">
    <property type="entry name" value="ZnF_C2H2"/>
    <property type="match status" value="2"/>
</dbReference>
<keyword evidence="4" id="KW-1185">Reference proteome</keyword>
<name>A0AAN6Y9R8_9PEZI</name>
<evidence type="ECO:0000259" key="2">
    <source>
        <dbReference type="PROSITE" id="PS00028"/>
    </source>
</evidence>
<feature type="region of interest" description="Disordered" evidence="1">
    <location>
        <begin position="220"/>
        <end position="283"/>
    </location>
</feature>
<comment type="caution">
    <text evidence="3">The sequence shown here is derived from an EMBL/GenBank/DDBJ whole genome shotgun (WGS) entry which is preliminary data.</text>
</comment>
<accession>A0AAN6Y9R8</accession>
<dbReference type="PANTHER" id="PTHR21354">
    <property type="entry name" value="ZINC FINGER PROTEIN 511"/>
    <property type="match status" value="1"/>
</dbReference>
<protein>
    <recommendedName>
        <fullName evidence="2">C2H2-type domain-containing protein</fullName>
    </recommendedName>
</protein>
<feature type="compositionally biased region" description="Low complexity" evidence="1">
    <location>
        <begin position="39"/>
        <end position="54"/>
    </location>
</feature>
<feature type="region of interest" description="Disordered" evidence="1">
    <location>
        <begin position="1"/>
        <end position="82"/>
    </location>
</feature>
<dbReference type="InterPro" id="IPR013087">
    <property type="entry name" value="Znf_C2H2_type"/>
</dbReference>
<feature type="domain" description="C2H2-type" evidence="2">
    <location>
        <begin position="134"/>
        <end position="155"/>
    </location>
</feature>
<evidence type="ECO:0000256" key="1">
    <source>
        <dbReference type="SAM" id="MobiDB-lite"/>
    </source>
</evidence>
<feature type="compositionally biased region" description="Polar residues" evidence="1">
    <location>
        <begin position="9"/>
        <end position="28"/>
    </location>
</feature>
<dbReference type="PROSITE" id="PS00028">
    <property type="entry name" value="ZINC_FINGER_C2H2_1"/>
    <property type="match status" value="2"/>
</dbReference>
<reference evidence="3" key="2">
    <citation type="submission" date="2023-05" db="EMBL/GenBank/DDBJ databases">
        <authorList>
            <consortium name="Lawrence Berkeley National Laboratory"/>
            <person name="Steindorff A."/>
            <person name="Hensen N."/>
            <person name="Bonometti L."/>
            <person name="Westerberg I."/>
            <person name="Brannstrom I.O."/>
            <person name="Guillou S."/>
            <person name="Cros-Aarteil S."/>
            <person name="Calhoun S."/>
            <person name="Haridas S."/>
            <person name="Kuo A."/>
            <person name="Mondo S."/>
            <person name="Pangilinan J."/>
            <person name="Riley R."/>
            <person name="Labutti K."/>
            <person name="Andreopoulos B."/>
            <person name="Lipzen A."/>
            <person name="Chen C."/>
            <person name="Yanf M."/>
            <person name="Daum C."/>
            <person name="Ng V."/>
            <person name="Clum A."/>
            <person name="Ohm R."/>
            <person name="Martin F."/>
            <person name="Silar P."/>
            <person name="Natvig D."/>
            <person name="Lalanne C."/>
            <person name="Gautier V."/>
            <person name="Ament-Velasquez S.L."/>
            <person name="Kruys A."/>
            <person name="Hutchinson M.I."/>
            <person name="Powell A.J."/>
            <person name="Barry K."/>
            <person name="Miller A.N."/>
            <person name="Grigoriev I.V."/>
            <person name="Debuchy R."/>
            <person name="Gladieux P."/>
            <person name="Thoren M.H."/>
            <person name="Johannesson H."/>
        </authorList>
    </citation>
    <scope>NUCLEOTIDE SEQUENCE</scope>
    <source>
        <strain evidence="3">PSN293</strain>
    </source>
</reference>
<reference evidence="3" key="1">
    <citation type="journal article" date="2023" name="Mol. Phylogenet. Evol.">
        <title>Genome-scale phylogeny and comparative genomics of the fungal order Sordariales.</title>
        <authorList>
            <person name="Hensen N."/>
            <person name="Bonometti L."/>
            <person name="Westerberg I."/>
            <person name="Brannstrom I.O."/>
            <person name="Guillou S."/>
            <person name="Cros-Aarteil S."/>
            <person name="Calhoun S."/>
            <person name="Haridas S."/>
            <person name="Kuo A."/>
            <person name="Mondo S."/>
            <person name="Pangilinan J."/>
            <person name="Riley R."/>
            <person name="LaButti K."/>
            <person name="Andreopoulos B."/>
            <person name="Lipzen A."/>
            <person name="Chen C."/>
            <person name="Yan M."/>
            <person name="Daum C."/>
            <person name="Ng V."/>
            <person name="Clum A."/>
            <person name="Steindorff A."/>
            <person name="Ohm R.A."/>
            <person name="Martin F."/>
            <person name="Silar P."/>
            <person name="Natvig D.O."/>
            <person name="Lalanne C."/>
            <person name="Gautier V."/>
            <person name="Ament-Velasquez S.L."/>
            <person name="Kruys A."/>
            <person name="Hutchinson M.I."/>
            <person name="Powell A.J."/>
            <person name="Barry K."/>
            <person name="Miller A.N."/>
            <person name="Grigoriev I.V."/>
            <person name="Debuchy R."/>
            <person name="Gladieux P."/>
            <person name="Hiltunen Thoren M."/>
            <person name="Johannesson H."/>
        </authorList>
    </citation>
    <scope>NUCLEOTIDE SEQUENCE</scope>
    <source>
        <strain evidence="3">PSN293</strain>
    </source>
</reference>
<dbReference type="EMBL" id="MU858092">
    <property type="protein sequence ID" value="KAK4214560.1"/>
    <property type="molecule type" value="Genomic_DNA"/>
</dbReference>
<dbReference type="AlphaFoldDB" id="A0AAN6Y9R8"/>
<dbReference type="InterPro" id="IPR039258">
    <property type="entry name" value="ZNF511"/>
</dbReference>
<feature type="compositionally biased region" description="Basic and acidic residues" evidence="1">
    <location>
        <begin position="262"/>
        <end position="283"/>
    </location>
</feature>
<organism evidence="3 4">
    <name type="scientific">Rhypophila decipiens</name>
    <dbReference type="NCBI Taxonomy" id="261697"/>
    <lineage>
        <taxon>Eukaryota</taxon>
        <taxon>Fungi</taxon>
        <taxon>Dikarya</taxon>
        <taxon>Ascomycota</taxon>
        <taxon>Pezizomycotina</taxon>
        <taxon>Sordariomycetes</taxon>
        <taxon>Sordariomycetidae</taxon>
        <taxon>Sordariales</taxon>
        <taxon>Naviculisporaceae</taxon>
        <taxon>Rhypophila</taxon>
    </lineage>
</organism>
<feature type="domain" description="C2H2-type" evidence="2">
    <location>
        <begin position="172"/>
        <end position="195"/>
    </location>
</feature>
<sequence length="313" mass="35292">MKRPRETEQSASGQDLTQLGESTSNIPTSLAIDPRTFLSPRSRTSSPASSSTPANDGPSPTAKEKEQKRQPTPSQEDEPWSKIIELDFSSETADGKEDDRNSMNCSLPGHKYPQIFDTYEEYEAHYIRSHSNRCRRCRKNFPSEHLLGLHIEELHDSFVAVKRERGEQTYACFVEGCDRKCSTASKRNRHLIDKHMYPKNYFFDVTRDGIDGRLSMLKEGPFREHRRHQKRAQNAAENSVDSEPAIAEKAGPTPGAAPASGDKIELDTVDDKATKEPDPVDVEMHDLSKAMSSLRFVPSAIRFGRGRKGFSRH</sequence>
<dbReference type="PANTHER" id="PTHR21354:SF0">
    <property type="entry name" value="ZINC FINGER PROTEIN 511"/>
    <property type="match status" value="1"/>
</dbReference>
<gene>
    <name evidence="3" type="ORF">QBC37DRAFT_421116</name>
</gene>